<evidence type="ECO:0000259" key="4">
    <source>
        <dbReference type="SMART" id="SM00998"/>
    </source>
</evidence>
<dbReference type="InterPro" id="IPR022761">
    <property type="entry name" value="Fumarate_lyase_N"/>
</dbReference>
<dbReference type="CDD" id="cd01597">
    <property type="entry name" value="pCLME"/>
    <property type="match status" value="1"/>
</dbReference>
<reference evidence="5" key="1">
    <citation type="submission" date="2022-10" db="EMBL/GenBank/DDBJ databases">
        <title>The complete genomes of actinobacterial strains from the NBC collection.</title>
        <authorList>
            <person name="Joergensen T.S."/>
            <person name="Alvarez Arevalo M."/>
            <person name="Sterndorff E.B."/>
            <person name="Faurdal D."/>
            <person name="Vuksanovic O."/>
            <person name="Mourched A.-S."/>
            <person name="Charusanti P."/>
            <person name="Shaw S."/>
            <person name="Blin K."/>
            <person name="Weber T."/>
        </authorList>
    </citation>
    <scope>NUCLEOTIDE SEQUENCE</scope>
    <source>
        <strain evidence="5">NBC_01432</strain>
    </source>
</reference>
<evidence type="ECO:0000313" key="5">
    <source>
        <dbReference type="EMBL" id="WUX54585.1"/>
    </source>
</evidence>
<dbReference type="Gene3D" id="1.20.200.10">
    <property type="entry name" value="Fumarase/aspartase (Central domain)"/>
    <property type="match status" value="1"/>
</dbReference>
<feature type="compositionally biased region" description="Polar residues" evidence="3">
    <location>
        <begin position="479"/>
        <end position="493"/>
    </location>
</feature>
<dbReference type="Pfam" id="PF10397">
    <property type="entry name" value="ADSL_C"/>
    <property type="match status" value="1"/>
</dbReference>
<keyword evidence="1" id="KW-0456">Lyase</keyword>
<protein>
    <submittedName>
        <fullName evidence="5">3-carboxy-cis,cis-muconate cycloisomerase</fullName>
        <ecNumber evidence="5">5.5.1.2</ecNumber>
    </submittedName>
</protein>
<feature type="domain" description="Adenylosuccinate lyase C-terminal" evidence="4">
    <location>
        <begin position="386"/>
        <end position="465"/>
    </location>
</feature>
<feature type="region of interest" description="Disordered" evidence="3">
    <location>
        <begin position="1"/>
        <end position="20"/>
    </location>
</feature>
<sequence length="493" mass="51170">MTSTQISPDTGLFSPVRAGTPAEAATTDTACLQAMLDTEAALARVQARLGAVPESAARAIAAAARAEHFDLSELAVQARGAANPVVPLVRRLTALVAAKDADAAHSVHQGSTSQDILDTGLMLVAARTLDLILSDLDRTADALARLAARHRDTPMAARTLGQHAVPTTFGLKAAGRLQGVLDARDRLRRVREAGLPVQLGGAAGTMAGYLEYALLHVPDAADDGGRRYIQELPAALAAELGLAEPLVPWHTVRTPLADLGAALALLTSALGSVAADVQLLSRTETGEVAEPAAEGRGTSSAMPHKRNPALSALIRSAAYQVPSLVGTLTQVSVHDDERPAGAWHAEWLPLRDCLRLAGGAAHTAAELTEGLTVHEDRMRANLDLTGGLVVSERLAALLSVELGRAEAKTLLAGVSAEAAATGRHLADVLAEAPALTGRHSAAGLRELSDPAHYTGAAGQLVDRVLDRYEGERATVRSAPGQSTRLSRSSPMQG</sequence>
<evidence type="ECO:0000256" key="3">
    <source>
        <dbReference type="SAM" id="MobiDB-lite"/>
    </source>
</evidence>
<accession>A0ABZ2A796</accession>
<dbReference type="RefSeq" id="WP_329078234.1">
    <property type="nucleotide sequence ID" value="NZ_CP109495.1"/>
</dbReference>
<dbReference type="PANTHER" id="PTHR43172:SF2">
    <property type="entry name" value="ADENYLOSUCCINATE LYASE C-TERMINAL DOMAIN-CONTAINING PROTEIN"/>
    <property type="match status" value="1"/>
</dbReference>
<dbReference type="EC" id="5.5.1.2" evidence="5"/>
<keyword evidence="6" id="KW-1185">Reference proteome</keyword>
<evidence type="ECO:0000313" key="6">
    <source>
        <dbReference type="Proteomes" id="UP001432209"/>
    </source>
</evidence>
<dbReference type="InterPro" id="IPR008948">
    <property type="entry name" value="L-Aspartase-like"/>
</dbReference>
<organism evidence="5 6">
    <name type="scientific">Streptomyces niveus</name>
    <name type="common">Streptomyces spheroides</name>
    <dbReference type="NCBI Taxonomy" id="193462"/>
    <lineage>
        <taxon>Bacteria</taxon>
        <taxon>Bacillati</taxon>
        <taxon>Actinomycetota</taxon>
        <taxon>Actinomycetes</taxon>
        <taxon>Kitasatosporales</taxon>
        <taxon>Streptomycetaceae</taxon>
        <taxon>Streptomyces</taxon>
    </lineage>
</organism>
<dbReference type="EMBL" id="CP109495">
    <property type="protein sequence ID" value="WUX54585.1"/>
    <property type="molecule type" value="Genomic_DNA"/>
</dbReference>
<name>A0ABZ2A796_STRNV</name>
<dbReference type="InterPro" id="IPR019468">
    <property type="entry name" value="AdenyloSucc_lyase_C"/>
</dbReference>
<dbReference type="PANTHER" id="PTHR43172">
    <property type="entry name" value="ADENYLOSUCCINATE LYASE"/>
    <property type="match status" value="1"/>
</dbReference>
<dbReference type="InterPro" id="IPR024083">
    <property type="entry name" value="Fumarase/histidase_N"/>
</dbReference>
<dbReference type="PRINTS" id="PR00149">
    <property type="entry name" value="FUMRATELYASE"/>
</dbReference>
<dbReference type="GO" id="GO:0047472">
    <property type="term" value="F:3-carboxy-cis,cis-muconate cycloisomerase activity"/>
    <property type="evidence" value="ECO:0007669"/>
    <property type="project" value="UniProtKB-EC"/>
</dbReference>
<dbReference type="InterPro" id="IPR012789">
    <property type="entry name" value="Protocat_PcaB-like"/>
</dbReference>
<keyword evidence="5" id="KW-0413">Isomerase</keyword>
<dbReference type="Gene3D" id="1.10.275.10">
    <property type="entry name" value="Fumarase/aspartase (N-terminal domain)"/>
    <property type="match status" value="1"/>
</dbReference>
<dbReference type="SUPFAM" id="SSF48557">
    <property type="entry name" value="L-aspartase-like"/>
    <property type="match status" value="1"/>
</dbReference>
<dbReference type="Gene3D" id="1.10.40.30">
    <property type="entry name" value="Fumarase/aspartase (C-terminal domain)"/>
    <property type="match status" value="1"/>
</dbReference>
<dbReference type="SMART" id="SM00998">
    <property type="entry name" value="ADSL_C"/>
    <property type="match status" value="1"/>
</dbReference>
<evidence type="ECO:0000256" key="2">
    <source>
        <dbReference type="ARBA" id="ARBA00034772"/>
    </source>
</evidence>
<gene>
    <name evidence="5" type="primary">pcaB</name>
    <name evidence="5" type="ORF">OG442_25200</name>
</gene>
<dbReference type="InterPro" id="IPR000362">
    <property type="entry name" value="Fumarate_lyase_fam"/>
</dbReference>
<dbReference type="Pfam" id="PF00206">
    <property type="entry name" value="Lyase_1"/>
    <property type="match status" value="1"/>
</dbReference>
<comment type="similarity">
    <text evidence="2">Belongs to the class-II fumarase/aspartase family.</text>
</comment>
<dbReference type="Proteomes" id="UP001432209">
    <property type="component" value="Chromosome"/>
</dbReference>
<dbReference type="NCBIfam" id="TIGR02426">
    <property type="entry name" value="protocat_pcaB"/>
    <property type="match status" value="1"/>
</dbReference>
<proteinExistence type="inferred from homology"/>
<evidence type="ECO:0000256" key="1">
    <source>
        <dbReference type="ARBA" id="ARBA00023239"/>
    </source>
</evidence>
<feature type="region of interest" description="Disordered" evidence="3">
    <location>
        <begin position="472"/>
        <end position="493"/>
    </location>
</feature>